<keyword evidence="2" id="KW-1185">Reference proteome</keyword>
<dbReference type="WBParaSite" id="nRc.2.0.1.t32960-RA">
    <property type="protein sequence ID" value="nRc.2.0.1.t32960-RA"/>
    <property type="gene ID" value="nRc.2.0.1.g32960"/>
</dbReference>
<protein>
    <submittedName>
        <fullName evidence="3">Uncharacterized protein</fullName>
    </submittedName>
</protein>
<evidence type="ECO:0000313" key="2">
    <source>
        <dbReference type="Proteomes" id="UP000887565"/>
    </source>
</evidence>
<feature type="compositionally biased region" description="Basic residues" evidence="1">
    <location>
        <begin position="62"/>
        <end position="71"/>
    </location>
</feature>
<dbReference type="AlphaFoldDB" id="A0A915K533"/>
<accession>A0A915K533</accession>
<proteinExistence type="predicted"/>
<evidence type="ECO:0000313" key="3">
    <source>
        <dbReference type="WBParaSite" id="nRc.2.0.1.t32960-RA"/>
    </source>
</evidence>
<evidence type="ECO:0000256" key="1">
    <source>
        <dbReference type="SAM" id="MobiDB-lite"/>
    </source>
</evidence>
<dbReference type="Proteomes" id="UP000887565">
    <property type="component" value="Unplaced"/>
</dbReference>
<reference evidence="3" key="1">
    <citation type="submission" date="2022-11" db="UniProtKB">
        <authorList>
            <consortium name="WormBaseParasite"/>
        </authorList>
    </citation>
    <scope>IDENTIFICATION</scope>
</reference>
<organism evidence="2 3">
    <name type="scientific">Romanomermis culicivorax</name>
    <name type="common">Nematode worm</name>
    <dbReference type="NCBI Taxonomy" id="13658"/>
    <lineage>
        <taxon>Eukaryota</taxon>
        <taxon>Metazoa</taxon>
        <taxon>Ecdysozoa</taxon>
        <taxon>Nematoda</taxon>
        <taxon>Enoplea</taxon>
        <taxon>Dorylaimia</taxon>
        <taxon>Mermithida</taxon>
        <taxon>Mermithoidea</taxon>
        <taxon>Mermithidae</taxon>
        <taxon>Romanomermis</taxon>
    </lineage>
</organism>
<name>A0A915K533_ROMCU</name>
<sequence>MKDFSEDRIRNGIQKLMKSRGTATQGRLDSFFTVSTTSMTTLKRKIEDDSKNKNMKKGTSGLKKKPVKKAK</sequence>
<feature type="region of interest" description="Disordered" evidence="1">
    <location>
        <begin position="43"/>
        <end position="71"/>
    </location>
</feature>